<accession>A0A931CDP8</accession>
<evidence type="ECO:0000313" key="2">
    <source>
        <dbReference type="EMBL" id="MBG0563005.1"/>
    </source>
</evidence>
<gene>
    <name evidence="2" type="ORF">I4J89_16235</name>
</gene>
<sequence length="256" mass="28025">MLLTEPAPVAIWAILMLLTLPALIVLASPYGVRDPRRALIDSVAVLRLREERREAERARRSEEAAQTVRYAGEIRVAADQAGYAAERWQGHWEAAAERVDTTWRAWQAADARWARSQAAAAFGTPFTARNPAEYAARERFLHQAVRAAAERGELPAGAVADALNGRGGWDARLHPVQQELAVQRAVAAHLASLHRRAVAAEQAAWHDAQLARRNRDSLRREAVVAEARAAAVEYLVLPVPATEGEAALRRALAPVA</sequence>
<name>A0A931CDP8_9ACTN</name>
<organism evidence="2 3">
    <name type="scientific">Actinoplanes aureus</name>
    <dbReference type="NCBI Taxonomy" id="2792083"/>
    <lineage>
        <taxon>Bacteria</taxon>
        <taxon>Bacillati</taxon>
        <taxon>Actinomycetota</taxon>
        <taxon>Actinomycetes</taxon>
        <taxon>Micromonosporales</taxon>
        <taxon>Micromonosporaceae</taxon>
        <taxon>Actinoplanes</taxon>
    </lineage>
</organism>
<keyword evidence="1" id="KW-0472">Membrane</keyword>
<dbReference type="EMBL" id="JADQTO010000007">
    <property type="protein sequence ID" value="MBG0563005.1"/>
    <property type="molecule type" value="Genomic_DNA"/>
</dbReference>
<reference evidence="2" key="1">
    <citation type="submission" date="2020-11" db="EMBL/GenBank/DDBJ databases">
        <title>Isolation and identification of active actinomycetes.</title>
        <authorList>
            <person name="Sun X."/>
        </authorList>
    </citation>
    <scope>NUCLEOTIDE SEQUENCE</scope>
    <source>
        <strain evidence="2">NEAU-A11</strain>
    </source>
</reference>
<feature type="transmembrane region" description="Helical" evidence="1">
    <location>
        <begin position="6"/>
        <end position="27"/>
    </location>
</feature>
<evidence type="ECO:0000256" key="1">
    <source>
        <dbReference type="SAM" id="Phobius"/>
    </source>
</evidence>
<protein>
    <submittedName>
        <fullName evidence="2">Uncharacterized protein</fullName>
    </submittedName>
</protein>
<dbReference type="RefSeq" id="WP_196414817.1">
    <property type="nucleotide sequence ID" value="NZ_JADQTO010000007.1"/>
</dbReference>
<dbReference type="Proteomes" id="UP000598146">
    <property type="component" value="Unassembled WGS sequence"/>
</dbReference>
<keyword evidence="1" id="KW-1133">Transmembrane helix</keyword>
<comment type="caution">
    <text evidence="2">The sequence shown here is derived from an EMBL/GenBank/DDBJ whole genome shotgun (WGS) entry which is preliminary data.</text>
</comment>
<dbReference type="AlphaFoldDB" id="A0A931CDP8"/>
<keyword evidence="1" id="KW-0812">Transmembrane</keyword>
<proteinExistence type="predicted"/>
<evidence type="ECO:0000313" key="3">
    <source>
        <dbReference type="Proteomes" id="UP000598146"/>
    </source>
</evidence>
<keyword evidence="3" id="KW-1185">Reference proteome</keyword>